<dbReference type="InterPro" id="IPR001765">
    <property type="entry name" value="Carbonic_anhydrase"/>
</dbReference>
<dbReference type="OrthoDB" id="10248475at2759"/>
<comment type="cofactor">
    <cofactor evidence="4">
        <name>Zn(2+)</name>
        <dbReference type="ChEBI" id="CHEBI:29105"/>
    </cofactor>
    <text evidence="4">Binds 1 zinc ion per subunit.</text>
</comment>
<dbReference type="SMART" id="SM00947">
    <property type="entry name" value="Pro_CA"/>
    <property type="match status" value="1"/>
</dbReference>
<protein>
    <recommendedName>
        <fullName evidence="5">Carbonic anhydrase</fullName>
        <ecNumber evidence="5">4.2.1.1</ecNumber>
    </recommendedName>
    <alternativeName>
        <fullName evidence="5">Carbonate dehydratase</fullName>
    </alternativeName>
</protein>
<evidence type="ECO:0000256" key="1">
    <source>
        <dbReference type="ARBA" id="ARBA00006217"/>
    </source>
</evidence>
<dbReference type="GO" id="GO:0004089">
    <property type="term" value="F:carbonate dehydratase activity"/>
    <property type="evidence" value="ECO:0007669"/>
    <property type="project" value="UniProtKB-UniRule"/>
</dbReference>
<dbReference type="CDD" id="cd03379">
    <property type="entry name" value="beta_CA_cladeD"/>
    <property type="match status" value="1"/>
</dbReference>
<organism evidence="6 7">
    <name type="scientific">Phanerochaete sordida</name>
    <dbReference type="NCBI Taxonomy" id="48140"/>
    <lineage>
        <taxon>Eukaryota</taxon>
        <taxon>Fungi</taxon>
        <taxon>Dikarya</taxon>
        <taxon>Basidiomycota</taxon>
        <taxon>Agaricomycotina</taxon>
        <taxon>Agaricomycetes</taxon>
        <taxon>Polyporales</taxon>
        <taxon>Phanerochaetaceae</taxon>
        <taxon>Phanerochaete</taxon>
    </lineage>
</organism>
<dbReference type="SUPFAM" id="SSF53056">
    <property type="entry name" value="beta-carbonic anhydrase, cab"/>
    <property type="match status" value="1"/>
</dbReference>
<dbReference type="PANTHER" id="PTHR43175:SF3">
    <property type="entry name" value="CARBON DISULFIDE HYDROLASE"/>
    <property type="match status" value="1"/>
</dbReference>
<evidence type="ECO:0000256" key="3">
    <source>
        <dbReference type="ARBA" id="ARBA00022833"/>
    </source>
</evidence>
<gene>
    <name evidence="6" type="ORF">PsYK624_019970</name>
</gene>
<dbReference type="EMBL" id="BPQB01000003">
    <property type="protein sequence ID" value="GJE85917.1"/>
    <property type="molecule type" value="Genomic_DNA"/>
</dbReference>
<keyword evidence="3 4" id="KW-0862">Zinc</keyword>
<feature type="binding site" evidence="4">
    <location>
        <position position="175"/>
    </location>
    <ligand>
        <name>Zn(2+)</name>
        <dbReference type="ChEBI" id="CHEBI:29105"/>
    </ligand>
</feature>
<evidence type="ECO:0000256" key="2">
    <source>
        <dbReference type="ARBA" id="ARBA00022723"/>
    </source>
</evidence>
<accession>A0A9P3L9N6</accession>
<name>A0A9P3L9N6_9APHY</name>
<comment type="catalytic activity">
    <reaction evidence="5">
        <text>hydrogencarbonate + H(+) = CO2 + H2O</text>
        <dbReference type="Rhea" id="RHEA:10748"/>
        <dbReference type="ChEBI" id="CHEBI:15377"/>
        <dbReference type="ChEBI" id="CHEBI:15378"/>
        <dbReference type="ChEBI" id="CHEBI:16526"/>
        <dbReference type="ChEBI" id="CHEBI:17544"/>
        <dbReference type="EC" id="4.2.1.1"/>
    </reaction>
</comment>
<dbReference type="Pfam" id="PF00484">
    <property type="entry name" value="Pro_CA"/>
    <property type="match status" value="1"/>
</dbReference>
<dbReference type="EC" id="4.2.1.1" evidence="5"/>
<dbReference type="PANTHER" id="PTHR43175">
    <property type="entry name" value="CARBONIC ANHYDRASE"/>
    <property type="match status" value="1"/>
</dbReference>
<reference evidence="6 7" key="1">
    <citation type="submission" date="2021-08" db="EMBL/GenBank/DDBJ databases">
        <title>Draft Genome Sequence of Phanerochaete sordida strain YK-624.</title>
        <authorList>
            <person name="Mori T."/>
            <person name="Dohra H."/>
            <person name="Suzuki T."/>
            <person name="Kawagishi H."/>
            <person name="Hirai H."/>
        </authorList>
    </citation>
    <scope>NUCLEOTIDE SEQUENCE [LARGE SCALE GENOMIC DNA]</scope>
    <source>
        <strain evidence="6 7">YK-624</strain>
    </source>
</reference>
<evidence type="ECO:0000313" key="7">
    <source>
        <dbReference type="Proteomes" id="UP000703269"/>
    </source>
</evidence>
<comment type="function">
    <text evidence="5">Reversible hydration of carbon dioxide.</text>
</comment>
<feature type="binding site" evidence="4">
    <location>
        <position position="123"/>
    </location>
    <ligand>
        <name>Zn(2+)</name>
        <dbReference type="ChEBI" id="CHEBI:29105"/>
    </ligand>
</feature>
<dbReference type="GO" id="GO:0008270">
    <property type="term" value="F:zinc ion binding"/>
    <property type="evidence" value="ECO:0007669"/>
    <property type="project" value="UniProtKB-UniRule"/>
</dbReference>
<evidence type="ECO:0000256" key="4">
    <source>
        <dbReference type="PIRSR" id="PIRSR601765-1"/>
    </source>
</evidence>
<evidence type="ECO:0000313" key="6">
    <source>
        <dbReference type="EMBL" id="GJE85917.1"/>
    </source>
</evidence>
<keyword evidence="2 4" id="KW-0479">Metal-binding</keyword>
<comment type="similarity">
    <text evidence="1 5">Belongs to the beta-class carbonic anhydrase family.</text>
</comment>
<dbReference type="Proteomes" id="UP000703269">
    <property type="component" value="Unassembled WGS sequence"/>
</dbReference>
<dbReference type="InterPro" id="IPR036874">
    <property type="entry name" value="Carbonic_anhydrase_sf"/>
</dbReference>
<comment type="caution">
    <text evidence="6">The sequence shown here is derived from an EMBL/GenBank/DDBJ whole genome shotgun (WGS) entry which is preliminary data.</text>
</comment>
<feature type="binding site" evidence="4">
    <location>
        <position position="125"/>
    </location>
    <ligand>
        <name>Zn(2+)</name>
        <dbReference type="ChEBI" id="CHEBI:29105"/>
    </ligand>
</feature>
<keyword evidence="7" id="KW-1185">Reference proteome</keyword>
<sequence>MDLLSRRLYNGGFNHLKRRTLSLLVRMPRAITQPALARPMSMPHHVPLVNTNKTPEDGHACKGIHSYLNSSRRDSSTLSTTPTSAAMPAHTDFVENNAQYAAAFGEKGALPLKPGKKLAIVTCMDARINVYAELGINEGDAHIIRNAGGSAKDALRSIIISQRLLGTREIAVFHHTDCGMLTFNTPQLRKLVKDSDPDNAALKAVDDIDFLEFSELEQSVREDVQYLKESPLVLPETLVTGWVYEVGTGKIRRIV</sequence>
<dbReference type="AlphaFoldDB" id="A0A9P3L9N6"/>
<proteinExistence type="inferred from homology"/>
<feature type="binding site" evidence="4">
    <location>
        <position position="178"/>
    </location>
    <ligand>
        <name>Zn(2+)</name>
        <dbReference type="ChEBI" id="CHEBI:29105"/>
    </ligand>
</feature>
<dbReference type="Gene3D" id="3.40.1050.10">
    <property type="entry name" value="Carbonic anhydrase"/>
    <property type="match status" value="1"/>
</dbReference>
<keyword evidence="5" id="KW-0456">Lyase</keyword>
<evidence type="ECO:0000256" key="5">
    <source>
        <dbReference type="RuleBase" id="RU003956"/>
    </source>
</evidence>